<sequence>MATNVAFIIFFLVVALIVILILDYLDIIDQRIAYLWVKLTGSLTPLLTVPSVLHSVVEYKKAFFNVIPFSKKKIATVKVQEKTNEEMGAIYFDQFKSSWA</sequence>
<dbReference type="GO" id="GO:0016020">
    <property type="term" value="C:membrane"/>
    <property type="evidence" value="ECO:0007669"/>
    <property type="project" value="UniProtKB-SubCell"/>
</dbReference>
<name>A0A9P1N786_9PELO</name>
<dbReference type="Pfam" id="PF03125">
    <property type="entry name" value="Sre"/>
    <property type="match status" value="1"/>
</dbReference>
<evidence type="ECO:0000256" key="6">
    <source>
        <dbReference type="SAM" id="Phobius"/>
    </source>
</evidence>
<dbReference type="AlphaFoldDB" id="A0A9P1N786"/>
<dbReference type="Proteomes" id="UP001152747">
    <property type="component" value="Unassembled WGS sequence"/>
</dbReference>
<protein>
    <submittedName>
        <fullName evidence="7">Uncharacterized protein</fullName>
    </submittedName>
</protein>
<dbReference type="GO" id="GO:0007606">
    <property type="term" value="P:sensory perception of chemical stimulus"/>
    <property type="evidence" value="ECO:0007669"/>
    <property type="project" value="InterPro"/>
</dbReference>
<gene>
    <name evidence="7" type="ORF">CAMP_LOCUS15001</name>
</gene>
<keyword evidence="4 6" id="KW-1133">Transmembrane helix</keyword>
<proteinExistence type="inferred from homology"/>
<accession>A0A9P1N786</accession>
<evidence type="ECO:0000313" key="7">
    <source>
        <dbReference type="EMBL" id="CAI5452364.1"/>
    </source>
</evidence>
<evidence type="ECO:0000313" key="8">
    <source>
        <dbReference type="Proteomes" id="UP001152747"/>
    </source>
</evidence>
<evidence type="ECO:0000256" key="4">
    <source>
        <dbReference type="ARBA" id="ARBA00022989"/>
    </source>
</evidence>
<evidence type="ECO:0000256" key="5">
    <source>
        <dbReference type="ARBA" id="ARBA00023136"/>
    </source>
</evidence>
<evidence type="ECO:0000256" key="3">
    <source>
        <dbReference type="ARBA" id="ARBA00022692"/>
    </source>
</evidence>
<evidence type="ECO:0000256" key="2">
    <source>
        <dbReference type="ARBA" id="ARBA00006803"/>
    </source>
</evidence>
<organism evidence="7 8">
    <name type="scientific">Caenorhabditis angaria</name>
    <dbReference type="NCBI Taxonomy" id="860376"/>
    <lineage>
        <taxon>Eukaryota</taxon>
        <taxon>Metazoa</taxon>
        <taxon>Ecdysozoa</taxon>
        <taxon>Nematoda</taxon>
        <taxon>Chromadorea</taxon>
        <taxon>Rhabditida</taxon>
        <taxon>Rhabditina</taxon>
        <taxon>Rhabditomorpha</taxon>
        <taxon>Rhabditoidea</taxon>
        <taxon>Rhabditidae</taxon>
        <taxon>Peloderinae</taxon>
        <taxon>Caenorhabditis</taxon>
    </lineage>
</organism>
<keyword evidence="3 6" id="KW-0812">Transmembrane</keyword>
<reference evidence="7" key="1">
    <citation type="submission" date="2022-11" db="EMBL/GenBank/DDBJ databases">
        <authorList>
            <person name="Kikuchi T."/>
        </authorList>
    </citation>
    <scope>NUCLEOTIDE SEQUENCE</scope>
    <source>
        <strain evidence="7">PS1010</strain>
    </source>
</reference>
<dbReference type="InterPro" id="IPR004151">
    <property type="entry name" value="7TM_GPCR_serpentine_rcpt_Sre"/>
</dbReference>
<keyword evidence="5 6" id="KW-0472">Membrane</keyword>
<keyword evidence="8" id="KW-1185">Reference proteome</keyword>
<feature type="transmembrane region" description="Helical" evidence="6">
    <location>
        <begin position="6"/>
        <end position="25"/>
    </location>
</feature>
<evidence type="ECO:0000256" key="1">
    <source>
        <dbReference type="ARBA" id="ARBA00004141"/>
    </source>
</evidence>
<comment type="caution">
    <text evidence="7">The sequence shown here is derived from an EMBL/GenBank/DDBJ whole genome shotgun (WGS) entry which is preliminary data.</text>
</comment>
<dbReference type="EMBL" id="CANHGI010000005">
    <property type="protein sequence ID" value="CAI5452364.1"/>
    <property type="molecule type" value="Genomic_DNA"/>
</dbReference>
<comment type="similarity">
    <text evidence="2">Belongs to the nematode receptor-like protein sre family.</text>
</comment>
<comment type="subcellular location">
    <subcellularLocation>
        <location evidence="1">Membrane</location>
        <topology evidence="1">Multi-pass membrane protein</topology>
    </subcellularLocation>
</comment>